<keyword evidence="3 6" id="KW-0547">Nucleotide-binding</keyword>
<dbReference type="InterPro" id="IPR006073">
    <property type="entry name" value="GTP-bd"/>
</dbReference>
<reference evidence="11" key="1">
    <citation type="journal article" date="2020" name="mSystems">
        <title>Genome- and Community-Level Interaction Insights into Carbon Utilization and Element Cycling Functions of Hydrothermarchaeota in Hydrothermal Sediment.</title>
        <authorList>
            <person name="Zhou Z."/>
            <person name="Liu Y."/>
            <person name="Xu W."/>
            <person name="Pan J."/>
            <person name="Luo Z.H."/>
            <person name="Li M."/>
        </authorList>
    </citation>
    <scope>NUCLEOTIDE SEQUENCE [LARGE SCALE GENOMIC DNA]</scope>
    <source>
        <strain evidence="11">SpSt-69</strain>
    </source>
</reference>
<dbReference type="InterPro" id="IPR004044">
    <property type="entry name" value="KH_dom_type_2"/>
</dbReference>
<evidence type="ECO:0000256" key="4">
    <source>
        <dbReference type="ARBA" id="ARBA00022884"/>
    </source>
</evidence>
<sequence>MLKLDANSREKFKAGYVAVVGKPNVGKSTFLNTMIKFKLSAISPKPQTTRHKILGILNGENYQILFLDTPGIMEKPRHELDKWLLKRAFEAIEDADVIVMMAEPEKPDELDMEIVNKIKESGKPAILLINKVDTIDKKLVLPVIDAYAKTEAFKEIIPVSVLENINLDVTLEKIVELLPESPPFYPEDAITDRNERFLVQEIIREKLFLLYGEEIPYSAAVEIEEFREQDEAHGGKDYIRAVIHVEKDSQKKIIIGKNGDKIKKLGTISRREIEAFLGRPVYLELWVKVSEKWRHKPGFIKEIGY</sequence>
<evidence type="ECO:0000256" key="8">
    <source>
        <dbReference type="RuleBase" id="RU003761"/>
    </source>
</evidence>
<feature type="binding site" evidence="6">
    <location>
        <begin position="130"/>
        <end position="133"/>
    </location>
    <ligand>
        <name>GTP</name>
        <dbReference type="ChEBI" id="CHEBI:37565"/>
    </ligand>
</feature>
<dbReference type="GO" id="GO:0005886">
    <property type="term" value="C:plasma membrane"/>
    <property type="evidence" value="ECO:0007669"/>
    <property type="project" value="UniProtKB-SubCell"/>
</dbReference>
<dbReference type="InterPro" id="IPR030388">
    <property type="entry name" value="G_ERA_dom"/>
</dbReference>
<gene>
    <name evidence="6" type="primary">era</name>
    <name evidence="11" type="ORF">ENU66_01175</name>
</gene>
<dbReference type="GO" id="GO:0003924">
    <property type="term" value="F:GTPase activity"/>
    <property type="evidence" value="ECO:0007669"/>
    <property type="project" value="UniProtKB-UniRule"/>
</dbReference>
<evidence type="ECO:0000256" key="7">
    <source>
        <dbReference type="PROSITE-ProRule" id="PRU01050"/>
    </source>
</evidence>
<feature type="domain" description="Era-type G" evidence="10">
    <location>
        <begin position="13"/>
        <end position="180"/>
    </location>
</feature>
<dbReference type="GO" id="GO:0000028">
    <property type="term" value="P:ribosomal small subunit assembly"/>
    <property type="evidence" value="ECO:0007669"/>
    <property type="project" value="TreeGrafter"/>
</dbReference>
<dbReference type="InterPro" id="IPR009019">
    <property type="entry name" value="KH_sf_prok-type"/>
</dbReference>
<dbReference type="PROSITE" id="PS51713">
    <property type="entry name" value="G_ERA"/>
    <property type="match status" value="1"/>
</dbReference>
<dbReference type="AlphaFoldDB" id="A0A7V3ZWX0"/>
<dbReference type="SUPFAM" id="SSF52540">
    <property type="entry name" value="P-loop containing nucleoside triphosphate hydrolases"/>
    <property type="match status" value="1"/>
</dbReference>
<evidence type="ECO:0000259" key="10">
    <source>
        <dbReference type="PROSITE" id="PS51713"/>
    </source>
</evidence>
<feature type="domain" description="KH type-2" evidence="9">
    <location>
        <begin position="211"/>
        <end position="291"/>
    </location>
</feature>
<organism evidence="11">
    <name type="scientific">candidate division WOR-3 bacterium</name>
    <dbReference type="NCBI Taxonomy" id="2052148"/>
    <lineage>
        <taxon>Bacteria</taxon>
        <taxon>Bacteria division WOR-3</taxon>
    </lineage>
</organism>
<evidence type="ECO:0000256" key="1">
    <source>
        <dbReference type="ARBA" id="ARBA00007921"/>
    </source>
</evidence>
<evidence type="ECO:0000256" key="3">
    <source>
        <dbReference type="ARBA" id="ARBA00022741"/>
    </source>
</evidence>
<dbReference type="InterPro" id="IPR015946">
    <property type="entry name" value="KH_dom-like_a/b"/>
</dbReference>
<keyword evidence="6" id="KW-1003">Cell membrane</keyword>
<dbReference type="GO" id="GO:0005525">
    <property type="term" value="F:GTP binding"/>
    <property type="evidence" value="ECO:0007669"/>
    <property type="project" value="UniProtKB-UniRule"/>
</dbReference>
<evidence type="ECO:0000256" key="5">
    <source>
        <dbReference type="ARBA" id="ARBA00023134"/>
    </source>
</evidence>
<feature type="binding site" evidence="6">
    <location>
        <begin position="21"/>
        <end position="28"/>
    </location>
    <ligand>
        <name>GTP</name>
        <dbReference type="ChEBI" id="CHEBI:37565"/>
    </ligand>
</feature>
<accession>A0A7V3ZWX0</accession>
<comment type="subunit">
    <text evidence="6">Monomer.</text>
</comment>
<keyword evidence="6" id="KW-0472">Membrane</keyword>
<evidence type="ECO:0000259" key="9">
    <source>
        <dbReference type="PROSITE" id="PS50823"/>
    </source>
</evidence>
<dbReference type="Pfam" id="PF01926">
    <property type="entry name" value="MMR_HSR1"/>
    <property type="match status" value="1"/>
</dbReference>
<evidence type="ECO:0000256" key="6">
    <source>
        <dbReference type="HAMAP-Rule" id="MF_00367"/>
    </source>
</evidence>
<dbReference type="InterPro" id="IPR027417">
    <property type="entry name" value="P-loop_NTPase"/>
</dbReference>
<dbReference type="HAMAP" id="MF_00367">
    <property type="entry name" value="GTPase_Era"/>
    <property type="match status" value="1"/>
</dbReference>
<dbReference type="FunFam" id="3.30.300.20:FF:000003">
    <property type="entry name" value="GTPase Era"/>
    <property type="match status" value="1"/>
</dbReference>
<keyword evidence="5 6" id="KW-0342">GTP-binding</keyword>
<dbReference type="NCBIfam" id="NF000908">
    <property type="entry name" value="PRK00089.1"/>
    <property type="match status" value="1"/>
</dbReference>
<dbReference type="PROSITE" id="PS50823">
    <property type="entry name" value="KH_TYPE_2"/>
    <property type="match status" value="1"/>
</dbReference>
<dbReference type="PANTHER" id="PTHR42698:SF1">
    <property type="entry name" value="GTPASE ERA, MITOCHONDRIAL"/>
    <property type="match status" value="1"/>
</dbReference>
<evidence type="ECO:0000256" key="2">
    <source>
        <dbReference type="ARBA" id="ARBA00020484"/>
    </source>
</evidence>
<proteinExistence type="inferred from homology"/>
<dbReference type="InterPro" id="IPR005225">
    <property type="entry name" value="Small_GTP-bd"/>
</dbReference>
<dbReference type="GO" id="GO:0070181">
    <property type="term" value="F:small ribosomal subunit rRNA binding"/>
    <property type="evidence" value="ECO:0007669"/>
    <property type="project" value="UniProtKB-UniRule"/>
</dbReference>
<feature type="region of interest" description="G2" evidence="7">
    <location>
        <begin position="47"/>
        <end position="51"/>
    </location>
</feature>
<comment type="subcellular location">
    <subcellularLocation>
        <location evidence="6">Cytoplasm</location>
    </subcellularLocation>
    <subcellularLocation>
        <location evidence="6">Cell membrane</location>
        <topology evidence="6">Peripheral membrane protein</topology>
    </subcellularLocation>
</comment>
<dbReference type="CDD" id="cd22534">
    <property type="entry name" value="KH-II_Era"/>
    <property type="match status" value="1"/>
</dbReference>
<dbReference type="NCBIfam" id="TIGR00231">
    <property type="entry name" value="small_GTP"/>
    <property type="match status" value="1"/>
</dbReference>
<keyword evidence="6" id="KW-0699">rRNA-binding</keyword>
<keyword evidence="6" id="KW-0963">Cytoplasm</keyword>
<dbReference type="NCBIfam" id="TIGR00436">
    <property type="entry name" value="era"/>
    <property type="match status" value="1"/>
</dbReference>
<dbReference type="Gene3D" id="3.30.300.20">
    <property type="match status" value="1"/>
</dbReference>
<comment type="function">
    <text evidence="6">An essential GTPase that binds both GDP and GTP, with rapid nucleotide exchange. Plays a role in 16S rRNA processing and 30S ribosomal subunit biogenesis and possibly also in cell cycle regulation and energy metabolism.</text>
</comment>
<dbReference type="SUPFAM" id="SSF54814">
    <property type="entry name" value="Prokaryotic type KH domain (KH-domain type II)"/>
    <property type="match status" value="1"/>
</dbReference>
<feature type="binding site" evidence="6">
    <location>
        <begin position="68"/>
        <end position="72"/>
    </location>
    <ligand>
        <name>GTP</name>
        <dbReference type="ChEBI" id="CHEBI:37565"/>
    </ligand>
</feature>
<feature type="region of interest" description="G1" evidence="7">
    <location>
        <begin position="21"/>
        <end position="28"/>
    </location>
</feature>
<name>A0A7V3ZWX0_UNCW3</name>
<keyword evidence="6" id="KW-0690">Ribosome biogenesis</keyword>
<dbReference type="PRINTS" id="PR00326">
    <property type="entry name" value="GTP1OBG"/>
</dbReference>
<dbReference type="GO" id="GO:0043024">
    <property type="term" value="F:ribosomal small subunit binding"/>
    <property type="evidence" value="ECO:0007669"/>
    <property type="project" value="TreeGrafter"/>
</dbReference>
<protein>
    <recommendedName>
        <fullName evidence="2 6">GTPase Era</fullName>
    </recommendedName>
</protein>
<dbReference type="Gene3D" id="3.40.50.300">
    <property type="entry name" value="P-loop containing nucleotide triphosphate hydrolases"/>
    <property type="match status" value="1"/>
</dbReference>
<comment type="caution">
    <text evidence="11">The sequence shown here is derived from an EMBL/GenBank/DDBJ whole genome shotgun (WGS) entry which is preliminary data.</text>
</comment>
<comment type="similarity">
    <text evidence="1 6 7 8">Belongs to the TRAFAC class TrmE-Era-EngA-EngB-Septin-like GTPase superfamily. Era GTPase family.</text>
</comment>
<dbReference type="EMBL" id="DTDJ01000012">
    <property type="protein sequence ID" value="HGL16941.1"/>
    <property type="molecule type" value="Genomic_DNA"/>
</dbReference>
<feature type="region of interest" description="G5" evidence="7">
    <location>
        <begin position="159"/>
        <end position="161"/>
    </location>
</feature>
<dbReference type="GO" id="GO:0005829">
    <property type="term" value="C:cytosol"/>
    <property type="evidence" value="ECO:0007669"/>
    <property type="project" value="TreeGrafter"/>
</dbReference>
<dbReference type="InterPro" id="IPR005662">
    <property type="entry name" value="GTPase_Era-like"/>
</dbReference>
<feature type="region of interest" description="G3" evidence="7">
    <location>
        <begin position="68"/>
        <end position="71"/>
    </location>
</feature>
<keyword evidence="4 6" id="KW-0694">RNA-binding</keyword>
<dbReference type="Pfam" id="PF07650">
    <property type="entry name" value="KH_2"/>
    <property type="match status" value="1"/>
</dbReference>
<dbReference type="PANTHER" id="PTHR42698">
    <property type="entry name" value="GTPASE ERA"/>
    <property type="match status" value="1"/>
</dbReference>
<feature type="region of interest" description="G4" evidence="7">
    <location>
        <begin position="130"/>
        <end position="133"/>
    </location>
</feature>
<evidence type="ECO:0000313" key="11">
    <source>
        <dbReference type="EMBL" id="HGL16941.1"/>
    </source>
</evidence>
<dbReference type="CDD" id="cd04163">
    <property type="entry name" value="Era"/>
    <property type="match status" value="1"/>
</dbReference>